<evidence type="ECO:0000256" key="3">
    <source>
        <dbReference type="ARBA" id="ARBA00022450"/>
    </source>
</evidence>
<keyword evidence="7" id="KW-1185">Reference proteome</keyword>
<comment type="similarity">
    <text evidence="2">Belongs to the ATP-dependent AMP-binding enzyme family.</text>
</comment>
<dbReference type="SUPFAM" id="SSF56801">
    <property type="entry name" value="Acetyl-CoA synthetase-like"/>
    <property type="match status" value="2"/>
</dbReference>
<dbReference type="RefSeq" id="WP_080888219.1">
    <property type="nucleotide sequence ID" value="NZ_LT828648.1"/>
</dbReference>
<dbReference type="InterPro" id="IPR010071">
    <property type="entry name" value="AA_adenyl_dom"/>
</dbReference>
<dbReference type="FunFam" id="1.10.1200.10:FF:000005">
    <property type="entry name" value="Nonribosomal peptide synthetase 1"/>
    <property type="match status" value="1"/>
</dbReference>
<dbReference type="Pfam" id="PF00975">
    <property type="entry name" value="Thioesterase"/>
    <property type="match status" value="1"/>
</dbReference>
<dbReference type="GO" id="GO:0009239">
    <property type="term" value="P:enterobactin biosynthetic process"/>
    <property type="evidence" value="ECO:0007669"/>
    <property type="project" value="TreeGrafter"/>
</dbReference>
<dbReference type="OrthoDB" id="9757538at2"/>
<dbReference type="PROSITE" id="PS50075">
    <property type="entry name" value="CARRIER"/>
    <property type="match status" value="2"/>
</dbReference>
<dbReference type="PROSITE" id="PS00012">
    <property type="entry name" value="PHOSPHOPANTETHEINE"/>
    <property type="match status" value="1"/>
</dbReference>
<dbReference type="FunFam" id="2.30.38.10:FF:000001">
    <property type="entry name" value="Non-ribosomal peptide synthetase PvdI"/>
    <property type="match status" value="2"/>
</dbReference>
<dbReference type="EMBL" id="LT828648">
    <property type="protein sequence ID" value="SLM50066.1"/>
    <property type="molecule type" value="Genomic_DNA"/>
</dbReference>
<keyword evidence="4" id="KW-0597">Phosphoprotein</keyword>
<sequence length="2401" mass="261478">MQPSIDVQGFRLSPQQKRLWTLQQTFGAAYAQGTLVIDGALDGTRLKRSVESAVARHEAFRTLFCREPGVKVPLQVIAEDGNPAWDVVDVEAVGPAAQVVKRDEILEEHRRRPIDWDRGPLFRCTLCRLSNRSHWLLISLPALCADIRTLHNLAGEIAAGYGRDVVTESGEEPVQYAQFAEWQNELLADEEAAQGRRFWRELLADPATVTLPFEHAARGVETTSGWPAKTLAWELDADAAASLLTLSERRETPVEALILAAWQVVLWRVGGRRTFLMGLLGDGRKYDELESGMGLFAKWMPLRCRIDPDRPFQNLIDSAVSDRNRAREWQEYLTWESETDAAGAATSELAGFEFDSGGPLAHIGDVLFSFDPAGVRFEPLKLNLICTTRGRSIRLCLQADPGSVHSAALPVLAEAVTAVLTGAAAQPETAVGLLPVMGDSQRRRLLQGGRGAAHPLSAARPLHSVFERQAAARPDAVAVVCGDCRLTYAELNTKANQIAHGLNRMGVGRGALVGLCVERSVEMVAGLLGVLKAGAAYVPLDPENSPARLTFEISQAGIAVVLTQEQWLPRLPASGIRAHCLDFHEWTFTQEATGNPDRPVHPMELAYVIYTSGSTGVPKGVAATHLGVSNYTDFICRALNAEANLNYATVSTLGADLGNTVIFASLASGGCLHVIGYDTATDGLKFGDYCAAHPIDVLKIVPAHLQALLATADGSEVLPRRLLVLGGDVLPHALADHVAAAGRCRLLNHYGPTETTIGCLTFSVEQQDKDARLSATVPIGRPIDNAEAYILNERLDPVPVGVPGDLYLGGAGLARGYLGRPDLTAQRFVPHPLASEPGGRLYKTGDVARLLPDGAVEFLGRADFQIKLRGYRIELGEIEACLTEHPGIRQAVVTARQSGAGEKYLAAYVVPGDTSGEPSGWREFLKERLPDYMIPSAMVCLPALPLNQNGKVDRTLLPDPEEYLASSRRYVAPRNPTEEMLAGIWGSILKREQIGIYDNFFDLGGHSLLATQVMARVRSVFHVDLPLRTLFEATTVAQLGEAVESAGLQAGDADVPPVSRAARNGAIPLSFAQQRLWVLTQLDPDGASYNLPIALRLSGILDPAALERSINELVRRHEILRTTVSLSEGQPVQLVAPAQTIPLPVVSLDHLPGSEREAAVLRLATSEAQRPFELAYGPMLRVTLLTLDAEEHVLLLTMHHIVSDAWSSHILVREMTELYVAQLQGRPASLPELPVQYADFAVWQRQWLSGARLQRELNYWKDRLAGGLEPLNLPMDRPRPPVQTSRGASLTIPVSPELSAAVSELGRREGVTLFMTLLAGFYALLYRYTGRADLIVGSPIANRTRSEIEGLIGFFVNTLALRVDLSGSQTVRQLLALVREICLGAYTHQDVPFEKLVEVLQPVRDVSYSPIFQVMFELQNAPTSELAVPGLRIAAVDAEPLTAKFDLTLTLCETEGGLTASMEYNTDLFSADSVERMLRHYELILRDMVARPDAALEELRLLTGEEERRLLTEWNAGPPLRVPGRSFSQLFEDQASATPDATAASCWERRVTYRELSRQADRVAHALRVAGAGPETVVALLGDRGVDFLAMLLGILKVGAVYLPLDAAHPDLRLAHMLSESRAAVLLTTDSHRRRVKPVLDMLAEGTRPAVLTMEWIQGSATADPGPSVPRHAAEAAYAIYTSGSTGSPKGAVVEHRGMLNHLWGKVSTLPLTAGDVVAQTASQCFDISVWQFLAPLLCGAQVCIVSDEIAHDPERLLRHVERAGITILETVPALLQGMLDAADSAAAQRPGLERLRMVLPTGEALPGPLCRRWLARHPLIPLVNAYGPAECADDVTLHRITESPDEQVVSMPVGRPVPNLEVYVLSPSLSPVPVGVAGELCVAGAGVGRGYLRNPAKTAGVFVPHPFSDEPGSRLYRTGDMARYLPDGTVQFLGRIDHQVKVRGFRIEPGEIESQLMEHPDIHETAVVAKADARGDKRLVAYAAGRATRDGLRDFLRERLPEYMMPSAIVMLDSLPRNANGKIDRRSLPEPAGRDPQQTFVSPRTEMEAQLAGEWSEVLGLDRVGVHDNFFDLGGHSLTAVQLVSRIQRLVGKPIALLDLFQAPTIAALAERISGQAEAASSPFVVLQDGRGSAPLFCFDPTGTHVSAYQSLAYALEEDRPVYGLALSWIFSEQWNALSIDGIAARFTAIILERQPVGPYHLLGWSNGGAIALAVARLLEQQGRQPAFLGILDTQPQIAAASGASIGEDLLHYIQGDRKEMFLALPAAERRALTDALERLGEEDRVTYAIRWAQDRRLLSREESDASVSALKVAYALDCETVRVLREAARHPLRTPIHAWWTSATLSKRGGAPVDWTGCTSGPVETKTIVGEHMDAVQSIQVHQQISEILTRHAEVRQEH</sequence>
<dbReference type="GO" id="GO:0005829">
    <property type="term" value="C:cytosol"/>
    <property type="evidence" value="ECO:0007669"/>
    <property type="project" value="TreeGrafter"/>
</dbReference>
<dbReference type="InterPro" id="IPR006162">
    <property type="entry name" value="Ppantetheine_attach_site"/>
</dbReference>
<dbReference type="Pfam" id="PF00550">
    <property type="entry name" value="PP-binding"/>
    <property type="match status" value="2"/>
</dbReference>
<organism evidence="6 7">
    <name type="scientific">Nitrospira japonica</name>
    <dbReference type="NCBI Taxonomy" id="1325564"/>
    <lineage>
        <taxon>Bacteria</taxon>
        <taxon>Pseudomonadati</taxon>
        <taxon>Nitrospirota</taxon>
        <taxon>Nitrospiria</taxon>
        <taxon>Nitrospirales</taxon>
        <taxon>Nitrospiraceae</taxon>
        <taxon>Nitrospira</taxon>
    </lineage>
</organism>
<dbReference type="FunFam" id="3.40.50.12780:FF:000012">
    <property type="entry name" value="Non-ribosomal peptide synthetase"/>
    <property type="match status" value="2"/>
</dbReference>
<dbReference type="Pfam" id="PF13193">
    <property type="entry name" value="AMP-binding_C"/>
    <property type="match status" value="2"/>
</dbReference>
<dbReference type="STRING" id="1325564.NSJP_3899"/>
<dbReference type="FunFam" id="3.40.50.980:FF:000001">
    <property type="entry name" value="Non-ribosomal peptide synthetase"/>
    <property type="match status" value="1"/>
</dbReference>
<dbReference type="Gene3D" id="2.30.38.10">
    <property type="entry name" value="Luciferase, Domain 3"/>
    <property type="match status" value="2"/>
</dbReference>
<dbReference type="GO" id="GO:0072330">
    <property type="term" value="P:monocarboxylic acid biosynthetic process"/>
    <property type="evidence" value="ECO:0007669"/>
    <property type="project" value="UniProtKB-ARBA"/>
</dbReference>
<dbReference type="GO" id="GO:0047527">
    <property type="term" value="F:2,3-dihydroxybenzoate-serine ligase activity"/>
    <property type="evidence" value="ECO:0007669"/>
    <property type="project" value="TreeGrafter"/>
</dbReference>
<dbReference type="GO" id="GO:0009366">
    <property type="term" value="C:enterobactin synthetase complex"/>
    <property type="evidence" value="ECO:0007669"/>
    <property type="project" value="TreeGrafter"/>
</dbReference>
<dbReference type="InterPro" id="IPR009081">
    <property type="entry name" value="PP-bd_ACP"/>
</dbReference>
<dbReference type="Pfam" id="PF00668">
    <property type="entry name" value="Condensation"/>
    <property type="match status" value="2"/>
</dbReference>
<dbReference type="SUPFAM" id="SSF47336">
    <property type="entry name" value="ACP-like"/>
    <property type="match status" value="2"/>
</dbReference>
<dbReference type="SUPFAM" id="SSF53474">
    <property type="entry name" value="alpha/beta-Hydrolases"/>
    <property type="match status" value="1"/>
</dbReference>
<keyword evidence="3" id="KW-0596">Phosphopantetheine</keyword>
<dbReference type="InterPro" id="IPR045851">
    <property type="entry name" value="AMP-bd_C_sf"/>
</dbReference>
<dbReference type="InterPro" id="IPR036736">
    <property type="entry name" value="ACP-like_sf"/>
</dbReference>
<dbReference type="PANTHER" id="PTHR45527">
    <property type="entry name" value="NONRIBOSOMAL PEPTIDE SYNTHETASE"/>
    <property type="match status" value="1"/>
</dbReference>
<dbReference type="InterPro" id="IPR001031">
    <property type="entry name" value="Thioesterase"/>
</dbReference>
<dbReference type="Proteomes" id="UP000192042">
    <property type="component" value="Chromosome I"/>
</dbReference>
<dbReference type="Gene3D" id="3.30.559.30">
    <property type="entry name" value="Nonribosomal peptide synthetase, condensation domain"/>
    <property type="match status" value="2"/>
</dbReference>
<dbReference type="NCBIfam" id="NF003417">
    <property type="entry name" value="PRK04813.1"/>
    <property type="match status" value="2"/>
</dbReference>
<feature type="domain" description="Carrier" evidence="5">
    <location>
        <begin position="2043"/>
        <end position="2118"/>
    </location>
</feature>
<dbReference type="FunFam" id="3.30.559.10:FF:000012">
    <property type="entry name" value="Non-ribosomal peptide synthetase"/>
    <property type="match status" value="1"/>
</dbReference>
<dbReference type="Gene3D" id="1.10.1200.10">
    <property type="entry name" value="ACP-like"/>
    <property type="match status" value="1"/>
</dbReference>
<evidence type="ECO:0000259" key="5">
    <source>
        <dbReference type="PROSITE" id="PS50075"/>
    </source>
</evidence>
<dbReference type="InterPro" id="IPR023213">
    <property type="entry name" value="CAT-like_dom_sf"/>
</dbReference>
<dbReference type="InterPro" id="IPR020845">
    <property type="entry name" value="AMP-binding_CS"/>
</dbReference>
<evidence type="ECO:0000313" key="7">
    <source>
        <dbReference type="Proteomes" id="UP000192042"/>
    </source>
</evidence>
<dbReference type="FunFam" id="1.10.1200.10:FF:000016">
    <property type="entry name" value="Non-ribosomal peptide synthase"/>
    <property type="match status" value="1"/>
</dbReference>
<evidence type="ECO:0000256" key="1">
    <source>
        <dbReference type="ARBA" id="ARBA00001957"/>
    </source>
</evidence>
<dbReference type="Gene3D" id="3.30.559.10">
    <property type="entry name" value="Chloramphenicol acetyltransferase-like domain"/>
    <property type="match status" value="2"/>
</dbReference>
<dbReference type="GO" id="GO:0043041">
    <property type="term" value="P:amino acid activation for nonribosomal peptide biosynthetic process"/>
    <property type="evidence" value="ECO:0007669"/>
    <property type="project" value="TreeGrafter"/>
</dbReference>
<dbReference type="SMART" id="SM00823">
    <property type="entry name" value="PKS_PP"/>
    <property type="match status" value="2"/>
</dbReference>
<comment type="cofactor">
    <cofactor evidence="1">
        <name>pantetheine 4'-phosphate</name>
        <dbReference type="ChEBI" id="CHEBI:47942"/>
    </cofactor>
</comment>
<dbReference type="NCBIfam" id="TIGR01733">
    <property type="entry name" value="AA-adenyl-dom"/>
    <property type="match status" value="2"/>
</dbReference>
<accession>A0A1W1IAN0</accession>
<evidence type="ECO:0000313" key="6">
    <source>
        <dbReference type="EMBL" id="SLM50066.1"/>
    </source>
</evidence>
<gene>
    <name evidence="6" type="ORF">NSJP_3899</name>
</gene>
<dbReference type="InterPro" id="IPR020806">
    <property type="entry name" value="PKS_PP-bd"/>
</dbReference>
<evidence type="ECO:0000256" key="4">
    <source>
        <dbReference type="ARBA" id="ARBA00022553"/>
    </source>
</evidence>
<dbReference type="InterPro" id="IPR025110">
    <property type="entry name" value="AMP-bd_C"/>
</dbReference>
<dbReference type="GO" id="GO:0031177">
    <property type="term" value="F:phosphopantetheine binding"/>
    <property type="evidence" value="ECO:0007669"/>
    <property type="project" value="InterPro"/>
</dbReference>
<dbReference type="SUPFAM" id="SSF52777">
    <property type="entry name" value="CoA-dependent acyltransferases"/>
    <property type="match status" value="4"/>
</dbReference>
<evidence type="ECO:0000256" key="2">
    <source>
        <dbReference type="ARBA" id="ARBA00006432"/>
    </source>
</evidence>
<dbReference type="InterPro" id="IPR001242">
    <property type="entry name" value="Condensation_dom"/>
</dbReference>
<dbReference type="FunFam" id="3.30.300.30:FF:000010">
    <property type="entry name" value="Enterobactin synthetase component F"/>
    <property type="match status" value="2"/>
</dbReference>
<dbReference type="PANTHER" id="PTHR45527:SF1">
    <property type="entry name" value="FATTY ACID SYNTHASE"/>
    <property type="match status" value="1"/>
</dbReference>
<protein>
    <submittedName>
        <fullName evidence="6">Putative Multi-domain non-ribosomal peptide synthetase</fullName>
    </submittedName>
</protein>
<dbReference type="Gene3D" id="3.40.50.980">
    <property type="match status" value="4"/>
</dbReference>
<proteinExistence type="inferred from homology"/>
<dbReference type="KEGG" id="nja:NSJP_3899"/>
<dbReference type="Gene3D" id="3.40.50.1820">
    <property type="entry name" value="alpha/beta hydrolase"/>
    <property type="match status" value="1"/>
</dbReference>
<dbReference type="InterPro" id="IPR000873">
    <property type="entry name" value="AMP-dep_synth/lig_dom"/>
</dbReference>
<dbReference type="PROSITE" id="PS00455">
    <property type="entry name" value="AMP_BINDING"/>
    <property type="match status" value="1"/>
</dbReference>
<dbReference type="CDD" id="cd05930">
    <property type="entry name" value="A_NRPS"/>
    <property type="match status" value="2"/>
</dbReference>
<name>A0A1W1IAN0_9BACT</name>
<reference evidence="6 7" key="1">
    <citation type="submission" date="2017-03" db="EMBL/GenBank/DDBJ databases">
        <authorList>
            <person name="Afonso C.L."/>
            <person name="Miller P.J."/>
            <person name="Scott M.A."/>
            <person name="Spackman E."/>
            <person name="Goraichik I."/>
            <person name="Dimitrov K.M."/>
            <person name="Suarez D.L."/>
            <person name="Swayne D.E."/>
        </authorList>
    </citation>
    <scope>NUCLEOTIDE SEQUENCE [LARGE SCALE GENOMIC DNA]</scope>
    <source>
        <strain evidence="6">Genome sequencing of Nitrospira japonica strain NJ11</strain>
    </source>
</reference>
<feature type="domain" description="Carrier" evidence="5">
    <location>
        <begin position="972"/>
        <end position="1047"/>
    </location>
</feature>
<dbReference type="CDD" id="cd19531">
    <property type="entry name" value="LCL_NRPS-like"/>
    <property type="match status" value="1"/>
</dbReference>
<dbReference type="InterPro" id="IPR029058">
    <property type="entry name" value="AB_hydrolase_fold"/>
</dbReference>
<dbReference type="Gene3D" id="3.30.300.30">
    <property type="match status" value="2"/>
</dbReference>
<dbReference type="Pfam" id="PF00501">
    <property type="entry name" value="AMP-binding"/>
    <property type="match status" value="2"/>
</dbReference>